<dbReference type="RefSeq" id="WP_227897433.1">
    <property type="nucleotide sequence ID" value="NZ_CP099467.1"/>
</dbReference>
<sequence length="342" mass="38095">MGLSAEIIENEEACNRHPNLDILCERLQAVMHGRAAEELLAHRETIPEYAGVAALPAWTWLRPLINVGRKDKAFGTGEGLLMPVRNDWDTPLVLLVSGESVPVTYRSRGMGHTMAGQSKVVVRPGARPVAMVQEVPSLASMVFVGTAPRAMVIRSLEAIAEAGKQALWAVIQSIEPKLRKELYKAHAHVSHEIAETTGAFQPMLDEIGIDEIQDFMMFGDDTKPGSVFRLIELCLTPECFLRVDPLKYMTKHLRRDAETQIRRKIGDPHIGPKIREIARSLPDGNRDLARIVSEYRKVYPKDRLSINRAEAAMTVSPDAMARATVLLPETMDLMARNARVRP</sequence>
<dbReference type="Proteomes" id="UP001139158">
    <property type="component" value="Unassembled WGS sequence"/>
</dbReference>
<dbReference type="AlphaFoldDB" id="A0A9X1MHH9"/>
<name>A0A9X1MHH9_9MICC</name>
<dbReference type="EMBL" id="JAJFZV010000018">
    <property type="protein sequence ID" value="MCC3299447.1"/>
    <property type="molecule type" value="Genomic_DNA"/>
</dbReference>
<comment type="caution">
    <text evidence="1">The sequence shown here is derived from an EMBL/GenBank/DDBJ whole genome shotgun (WGS) entry which is preliminary data.</text>
</comment>
<gene>
    <name evidence="1" type="ORF">LJ757_16765</name>
</gene>
<keyword evidence="2" id="KW-1185">Reference proteome</keyword>
<proteinExistence type="predicted"/>
<reference evidence="1" key="1">
    <citation type="submission" date="2021-10" db="EMBL/GenBank/DDBJ databases">
        <title>Novel species in genus Arthrobacter.</title>
        <authorList>
            <person name="Liu Y."/>
        </authorList>
    </citation>
    <scope>NUCLEOTIDE SEQUENCE</scope>
    <source>
        <strain evidence="1">Zg-Y453</strain>
    </source>
</reference>
<evidence type="ECO:0000313" key="1">
    <source>
        <dbReference type="EMBL" id="MCC3299447.1"/>
    </source>
</evidence>
<organism evidence="1 2">
    <name type="scientific">Arthrobacter caoxuetaonis</name>
    <dbReference type="NCBI Taxonomy" id="2886935"/>
    <lineage>
        <taxon>Bacteria</taxon>
        <taxon>Bacillati</taxon>
        <taxon>Actinomycetota</taxon>
        <taxon>Actinomycetes</taxon>
        <taxon>Micrococcales</taxon>
        <taxon>Micrococcaceae</taxon>
        <taxon>Arthrobacter</taxon>
    </lineage>
</organism>
<evidence type="ECO:0000313" key="2">
    <source>
        <dbReference type="Proteomes" id="UP001139158"/>
    </source>
</evidence>
<accession>A0A9X1MHH9</accession>
<protein>
    <submittedName>
        <fullName evidence="1">Uncharacterized protein</fullName>
    </submittedName>
</protein>